<gene>
    <name evidence="6" type="ORF">PMAYCL1PPCAC_29754</name>
</gene>
<dbReference type="GO" id="GO:0052689">
    <property type="term" value="F:carboxylic ester hydrolase activity"/>
    <property type="evidence" value="ECO:0007669"/>
    <property type="project" value="UniProtKB-KW"/>
</dbReference>
<dbReference type="EC" id="3.1.1.-" evidence="4"/>
<evidence type="ECO:0000256" key="2">
    <source>
        <dbReference type="ARBA" id="ARBA00022487"/>
    </source>
</evidence>
<comment type="similarity">
    <text evidence="1 4">Belongs to the type-B carboxylesterase/lipase family.</text>
</comment>
<dbReference type="PANTHER" id="PTHR45580">
    <property type="entry name" value="PROTEIN CBG05369"/>
    <property type="match status" value="1"/>
</dbReference>
<dbReference type="EMBL" id="BTRK01000006">
    <property type="protein sequence ID" value="GMR59559.1"/>
    <property type="molecule type" value="Genomic_DNA"/>
</dbReference>
<comment type="caution">
    <text evidence="6">The sequence shown here is derived from an EMBL/GenBank/DDBJ whole genome shotgun (WGS) entry which is preliminary data.</text>
</comment>
<evidence type="ECO:0000256" key="1">
    <source>
        <dbReference type="ARBA" id="ARBA00005964"/>
    </source>
</evidence>
<evidence type="ECO:0000313" key="7">
    <source>
        <dbReference type="Proteomes" id="UP001328107"/>
    </source>
</evidence>
<proteinExistence type="inferred from homology"/>
<dbReference type="AlphaFoldDB" id="A0AAN5DCY1"/>
<keyword evidence="3 4" id="KW-0378">Hydrolase</keyword>
<name>A0AAN5DCY1_9BILA</name>
<evidence type="ECO:0000313" key="6">
    <source>
        <dbReference type="EMBL" id="GMR59559.1"/>
    </source>
</evidence>
<dbReference type="PROSITE" id="PS00122">
    <property type="entry name" value="CARBOXYLESTERASE_B_1"/>
    <property type="match status" value="1"/>
</dbReference>
<feature type="non-terminal residue" evidence="6">
    <location>
        <position position="1"/>
    </location>
</feature>
<evidence type="ECO:0000256" key="3">
    <source>
        <dbReference type="ARBA" id="ARBA00022801"/>
    </source>
</evidence>
<dbReference type="SUPFAM" id="SSF53474">
    <property type="entry name" value="alpha/beta-Hydrolases"/>
    <property type="match status" value="1"/>
</dbReference>
<dbReference type="PANTHER" id="PTHR45580:SF6">
    <property type="entry name" value="CARBOXYLESTERASE TYPE B DOMAIN-CONTAINING PROTEIN"/>
    <property type="match status" value="1"/>
</dbReference>
<dbReference type="Proteomes" id="UP001328107">
    <property type="component" value="Unassembled WGS sequence"/>
</dbReference>
<protein>
    <recommendedName>
        <fullName evidence="4">Carboxylic ester hydrolase</fullName>
        <ecNumber evidence="4">3.1.1.-</ecNumber>
    </recommendedName>
</protein>
<dbReference type="Pfam" id="PF00135">
    <property type="entry name" value="COesterase"/>
    <property type="match status" value="1"/>
</dbReference>
<feature type="domain" description="Carboxylesterase type B" evidence="5">
    <location>
        <begin position="2"/>
        <end position="60"/>
    </location>
</feature>
<dbReference type="InterPro" id="IPR019826">
    <property type="entry name" value="Carboxylesterase_B_AS"/>
</dbReference>
<dbReference type="InterPro" id="IPR002018">
    <property type="entry name" value="CarbesteraseB"/>
</dbReference>
<reference evidence="7" key="1">
    <citation type="submission" date="2022-10" db="EMBL/GenBank/DDBJ databases">
        <title>Genome assembly of Pristionchus species.</title>
        <authorList>
            <person name="Yoshida K."/>
            <person name="Sommer R.J."/>
        </authorList>
    </citation>
    <scope>NUCLEOTIDE SEQUENCE [LARGE SCALE GENOMIC DNA]</scope>
    <source>
        <strain evidence="7">RS5460</strain>
    </source>
</reference>
<organism evidence="6 7">
    <name type="scientific">Pristionchus mayeri</name>
    <dbReference type="NCBI Taxonomy" id="1317129"/>
    <lineage>
        <taxon>Eukaryota</taxon>
        <taxon>Metazoa</taxon>
        <taxon>Ecdysozoa</taxon>
        <taxon>Nematoda</taxon>
        <taxon>Chromadorea</taxon>
        <taxon>Rhabditida</taxon>
        <taxon>Rhabditina</taxon>
        <taxon>Diplogasteromorpha</taxon>
        <taxon>Diplogasteroidea</taxon>
        <taxon>Neodiplogasteridae</taxon>
        <taxon>Pristionchus</taxon>
    </lineage>
</organism>
<evidence type="ECO:0000256" key="4">
    <source>
        <dbReference type="RuleBase" id="RU361235"/>
    </source>
</evidence>
<dbReference type="InterPro" id="IPR029058">
    <property type="entry name" value="AB_hydrolase_fold"/>
</dbReference>
<accession>A0AAN5DCY1</accession>
<evidence type="ECO:0000259" key="5">
    <source>
        <dbReference type="Pfam" id="PF00135"/>
    </source>
</evidence>
<sequence length="75" mass="8139">VAYRLGVFGIMALGDENALPANLAVHDDFMSLRFVREEIHAFGGDKDQITVMGHSTGATINFVVDDMFSKSTFSG</sequence>
<keyword evidence="2" id="KW-0719">Serine esterase</keyword>
<keyword evidence="7" id="KW-1185">Reference proteome</keyword>
<dbReference type="Gene3D" id="3.40.50.1820">
    <property type="entry name" value="alpha/beta hydrolase"/>
    <property type="match status" value="1"/>
</dbReference>